<gene>
    <name evidence="8" type="ORF">R9X50_00284400</name>
</gene>
<accession>A0AAQ3R3T4</accession>
<feature type="transmembrane region" description="Helical" evidence="6">
    <location>
        <begin position="133"/>
        <end position="157"/>
    </location>
</feature>
<evidence type="ECO:0000256" key="3">
    <source>
        <dbReference type="ARBA" id="ARBA00022989"/>
    </source>
</evidence>
<protein>
    <recommendedName>
        <fullName evidence="7">Rhodopsin domain-containing protein</fullName>
    </recommendedName>
</protein>
<evidence type="ECO:0000313" key="8">
    <source>
        <dbReference type="EMBL" id="WPH00021.1"/>
    </source>
</evidence>
<dbReference type="Pfam" id="PF20684">
    <property type="entry name" value="Fung_rhodopsin"/>
    <property type="match status" value="1"/>
</dbReference>
<dbReference type="AlphaFoldDB" id="A0AAQ3R3T4"/>
<dbReference type="PANTHER" id="PTHR33048">
    <property type="entry name" value="PTH11-LIKE INTEGRAL MEMBRANE PROTEIN (AFU_ORTHOLOGUE AFUA_5G11245)"/>
    <property type="match status" value="1"/>
</dbReference>
<feature type="transmembrane region" description="Helical" evidence="6">
    <location>
        <begin position="216"/>
        <end position="237"/>
    </location>
</feature>
<comment type="similarity">
    <text evidence="5">Belongs to the SAT4 family.</text>
</comment>
<feature type="transmembrane region" description="Helical" evidence="6">
    <location>
        <begin position="16"/>
        <end position="40"/>
    </location>
</feature>
<evidence type="ECO:0000259" key="7">
    <source>
        <dbReference type="Pfam" id="PF20684"/>
    </source>
</evidence>
<feature type="transmembrane region" description="Helical" evidence="6">
    <location>
        <begin position="249"/>
        <end position="273"/>
    </location>
</feature>
<dbReference type="InterPro" id="IPR052337">
    <property type="entry name" value="SAT4-like"/>
</dbReference>
<dbReference type="GO" id="GO:0016020">
    <property type="term" value="C:membrane"/>
    <property type="evidence" value="ECO:0007669"/>
    <property type="project" value="UniProtKB-SubCell"/>
</dbReference>
<name>A0AAQ3R3T4_9PEZI</name>
<feature type="transmembrane region" description="Helical" evidence="6">
    <location>
        <begin position="181"/>
        <end position="204"/>
    </location>
</feature>
<reference evidence="8 9" key="1">
    <citation type="submission" date="2023-11" db="EMBL/GenBank/DDBJ databases">
        <title>An acidophilic fungus is an integral part of prey digestion in a carnivorous sundew plant.</title>
        <authorList>
            <person name="Tsai I.J."/>
        </authorList>
    </citation>
    <scope>NUCLEOTIDE SEQUENCE [LARGE SCALE GENOMIC DNA]</scope>
    <source>
        <strain evidence="8">169a</strain>
    </source>
</reference>
<evidence type="ECO:0000313" key="9">
    <source>
        <dbReference type="Proteomes" id="UP001303373"/>
    </source>
</evidence>
<keyword evidence="2 6" id="KW-0812">Transmembrane</keyword>
<keyword evidence="9" id="KW-1185">Reference proteome</keyword>
<evidence type="ECO:0000256" key="2">
    <source>
        <dbReference type="ARBA" id="ARBA00022692"/>
    </source>
</evidence>
<evidence type="ECO:0000256" key="1">
    <source>
        <dbReference type="ARBA" id="ARBA00004141"/>
    </source>
</evidence>
<evidence type="ECO:0000256" key="5">
    <source>
        <dbReference type="ARBA" id="ARBA00038359"/>
    </source>
</evidence>
<feature type="transmembrane region" description="Helical" evidence="6">
    <location>
        <begin position="102"/>
        <end position="121"/>
    </location>
</feature>
<keyword evidence="4 6" id="KW-0472">Membrane</keyword>
<feature type="transmembrane region" description="Helical" evidence="6">
    <location>
        <begin position="52"/>
        <end position="75"/>
    </location>
</feature>
<keyword evidence="3 6" id="KW-1133">Transmembrane helix</keyword>
<proteinExistence type="inferred from homology"/>
<dbReference type="PANTHER" id="PTHR33048:SF146">
    <property type="entry name" value="INTEGRAL MEMBRANE PROTEIN"/>
    <property type="match status" value="1"/>
</dbReference>
<feature type="domain" description="Rhodopsin" evidence="7">
    <location>
        <begin position="36"/>
        <end position="274"/>
    </location>
</feature>
<organism evidence="8 9">
    <name type="scientific">Acrodontium crateriforme</name>
    <dbReference type="NCBI Taxonomy" id="150365"/>
    <lineage>
        <taxon>Eukaryota</taxon>
        <taxon>Fungi</taxon>
        <taxon>Dikarya</taxon>
        <taxon>Ascomycota</taxon>
        <taxon>Pezizomycotina</taxon>
        <taxon>Dothideomycetes</taxon>
        <taxon>Dothideomycetidae</taxon>
        <taxon>Mycosphaerellales</taxon>
        <taxon>Teratosphaeriaceae</taxon>
        <taxon>Acrodontium</taxon>
    </lineage>
</organism>
<dbReference type="Proteomes" id="UP001303373">
    <property type="component" value="Chromosome 4"/>
</dbReference>
<evidence type="ECO:0000256" key="6">
    <source>
        <dbReference type="SAM" id="Phobius"/>
    </source>
</evidence>
<sequence>MWVINATQEVNDASQWPMIVAVTIFLSTLMVGIVSLRIYARAHVAKAIGGDDYIILVTAIFALVYNALCIAQTRYGLGLPIASRPKMNIDPYSKLNFAGRPFYQLGISGFKASFCYALLRVTRTAQTKFLKIYRATVTAAIVLIVVGHIAGTFILIFQCKPVQKSWYPRTKGTCLPNDTTFYWLGGFSILSDLISIFLPLPLLLSLNLNKRKRWGLIVPFMLGFFTTICSVLRLYQITIIARDGNSTMLVLWGTIEFNVGTMTACLPTLVPLFKYFRNRERRTNARSKSSGNWSNPATRFFREKVEKYREVDPKTSSAIRLGQGHSSASGRMSWSKAIEDTQITRTTEVNISHEIRSINDTDSGGQHSVMRAWDVRD</sequence>
<evidence type="ECO:0000256" key="4">
    <source>
        <dbReference type="ARBA" id="ARBA00023136"/>
    </source>
</evidence>
<dbReference type="EMBL" id="CP138583">
    <property type="protein sequence ID" value="WPH00021.1"/>
    <property type="molecule type" value="Genomic_DNA"/>
</dbReference>
<comment type="subcellular location">
    <subcellularLocation>
        <location evidence="1">Membrane</location>
        <topology evidence="1">Multi-pass membrane protein</topology>
    </subcellularLocation>
</comment>
<dbReference type="InterPro" id="IPR049326">
    <property type="entry name" value="Rhodopsin_dom_fungi"/>
</dbReference>